<dbReference type="Pfam" id="PF07816">
    <property type="entry name" value="DUF1645"/>
    <property type="match status" value="1"/>
</dbReference>
<evidence type="ECO:0000256" key="1">
    <source>
        <dbReference type="SAM" id="MobiDB-lite"/>
    </source>
</evidence>
<evidence type="ECO:0000313" key="2">
    <source>
        <dbReference type="EMBL" id="KAG2321585.1"/>
    </source>
</evidence>
<organism evidence="2 3">
    <name type="scientific">Brassica carinata</name>
    <name type="common">Ethiopian mustard</name>
    <name type="synonym">Abyssinian cabbage</name>
    <dbReference type="NCBI Taxonomy" id="52824"/>
    <lineage>
        <taxon>Eukaryota</taxon>
        <taxon>Viridiplantae</taxon>
        <taxon>Streptophyta</taxon>
        <taxon>Embryophyta</taxon>
        <taxon>Tracheophyta</taxon>
        <taxon>Spermatophyta</taxon>
        <taxon>Magnoliopsida</taxon>
        <taxon>eudicotyledons</taxon>
        <taxon>Gunneridae</taxon>
        <taxon>Pentapetalae</taxon>
        <taxon>rosids</taxon>
        <taxon>malvids</taxon>
        <taxon>Brassicales</taxon>
        <taxon>Brassicaceae</taxon>
        <taxon>Brassiceae</taxon>
        <taxon>Brassica</taxon>
    </lineage>
</organism>
<feature type="region of interest" description="Disordered" evidence="1">
    <location>
        <begin position="37"/>
        <end position="85"/>
    </location>
</feature>
<protein>
    <submittedName>
        <fullName evidence="2">Uncharacterized protein</fullName>
    </submittedName>
</protein>
<gene>
    <name evidence="2" type="ORF">Bca52824_014798</name>
</gene>
<dbReference type="InterPro" id="IPR012442">
    <property type="entry name" value="DUF1645_plant"/>
</dbReference>
<proteinExistence type="predicted"/>
<dbReference type="EMBL" id="JAAMPC010000003">
    <property type="protein sequence ID" value="KAG2321585.1"/>
    <property type="molecule type" value="Genomic_DNA"/>
</dbReference>
<dbReference type="PANTHER" id="PTHR33095">
    <property type="entry name" value="OS07G0619500 PROTEIN"/>
    <property type="match status" value="1"/>
</dbReference>
<feature type="compositionally biased region" description="Acidic residues" evidence="1">
    <location>
        <begin position="64"/>
        <end position="78"/>
    </location>
</feature>
<evidence type="ECO:0000313" key="3">
    <source>
        <dbReference type="Proteomes" id="UP000886595"/>
    </source>
</evidence>
<name>A0A8X7W3J3_BRACI</name>
<comment type="caution">
    <text evidence="2">The sequence shown here is derived from an EMBL/GenBank/DDBJ whole genome shotgun (WGS) entry which is preliminary data.</text>
</comment>
<sequence>MMQVVSPLSPATRIVGKESFAELYGKLNDDFSSKLKVGFTNEEEEEEKNRDGNNLEKSWWNQDHDDEREEEEEEDEEFSFTSVRTDNSSITADEAFKDGQIRPVYPLFNRSLLFEPDERSPLASQEALRGKRGSHHRKGGRRI</sequence>
<feature type="region of interest" description="Disordered" evidence="1">
    <location>
        <begin position="116"/>
        <end position="143"/>
    </location>
</feature>
<accession>A0A8X7W3J3</accession>
<feature type="compositionally biased region" description="Basic residues" evidence="1">
    <location>
        <begin position="130"/>
        <end position="143"/>
    </location>
</feature>
<dbReference type="PANTHER" id="PTHR33095:SF122">
    <property type="entry name" value="GENOME ASSEMBLY, CHROMOSOME: A02"/>
    <property type="match status" value="1"/>
</dbReference>
<reference evidence="2 3" key="1">
    <citation type="submission" date="2020-02" db="EMBL/GenBank/DDBJ databases">
        <authorList>
            <person name="Ma Q."/>
            <person name="Huang Y."/>
            <person name="Song X."/>
            <person name="Pei D."/>
        </authorList>
    </citation>
    <scope>NUCLEOTIDE SEQUENCE [LARGE SCALE GENOMIC DNA]</scope>
    <source>
        <strain evidence="2">Sxm20200214</strain>
        <tissue evidence="2">Leaf</tissue>
    </source>
</reference>
<dbReference type="OrthoDB" id="666789at2759"/>
<dbReference type="AlphaFoldDB" id="A0A8X7W3J3"/>
<dbReference type="Proteomes" id="UP000886595">
    <property type="component" value="Unassembled WGS sequence"/>
</dbReference>
<keyword evidence="3" id="KW-1185">Reference proteome</keyword>